<gene>
    <name evidence="1" type="ORF">N2K84_00425</name>
</gene>
<accession>A0AA42C547</accession>
<dbReference type="AlphaFoldDB" id="A0AA42C547"/>
<proteinExistence type="predicted"/>
<dbReference type="Proteomes" id="UP001163821">
    <property type="component" value="Unassembled WGS sequence"/>
</dbReference>
<reference evidence="1" key="1">
    <citation type="submission" date="2022-10" db="EMBL/GenBank/DDBJ databases">
        <title>Gaoshiqiia sediminis gen. nov., sp. nov., isolated from coastal sediment.</title>
        <authorList>
            <person name="Yu W.X."/>
            <person name="Mu D.S."/>
            <person name="Du J.Z."/>
            <person name="Liang Y.Q."/>
        </authorList>
    </citation>
    <scope>NUCLEOTIDE SEQUENCE</scope>
    <source>
        <strain evidence="1">A06</strain>
    </source>
</reference>
<dbReference type="SUPFAM" id="SSF51126">
    <property type="entry name" value="Pectin lyase-like"/>
    <property type="match status" value="1"/>
</dbReference>
<dbReference type="Gene3D" id="2.160.20.10">
    <property type="entry name" value="Single-stranded right-handed beta-helix, Pectin lyase-like"/>
    <property type="match status" value="1"/>
</dbReference>
<evidence type="ECO:0000313" key="1">
    <source>
        <dbReference type="EMBL" id="MCW0481174.1"/>
    </source>
</evidence>
<protein>
    <recommendedName>
        <fullName evidence="3">Right handed beta helix domain-containing protein</fullName>
    </recommendedName>
</protein>
<organism evidence="1 2">
    <name type="scientific">Gaoshiqia sediminis</name>
    <dbReference type="NCBI Taxonomy" id="2986998"/>
    <lineage>
        <taxon>Bacteria</taxon>
        <taxon>Pseudomonadati</taxon>
        <taxon>Bacteroidota</taxon>
        <taxon>Bacteroidia</taxon>
        <taxon>Marinilabiliales</taxon>
        <taxon>Prolixibacteraceae</taxon>
        <taxon>Gaoshiqia</taxon>
    </lineage>
</organism>
<name>A0AA42C547_9BACT</name>
<comment type="caution">
    <text evidence="1">The sequence shown here is derived from an EMBL/GenBank/DDBJ whole genome shotgun (WGS) entry which is preliminary data.</text>
</comment>
<dbReference type="EMBL" id="JAPAAF010000001">
    <property type="protein sequence ID" value="MCW0481174.1"/>
    <property type="molecule type" value="Genomic_DNA"/>
</dbReference>
<evidence type="ECO:0000313" key="2">
    <source>
        <dbReference type="Proteomes" id="UP001163821"/>
    </source>
</evidence>
<sequence length="481" mass="53285">MKKIFYISVALLMLIYMVSCEDERYLSSTNAKLAFSVDTVMFDTIFANIGSTTQHLKVYNPYDQKILISTIRLAGGEGSNFRLNINGFPADELYDVEIPPKDSIYIFVEVTINPVGRDLPIVVKDSIEFLTNANLQDVDLLAWGQDIFLVKNQISKSTTWTAEKPYLVYSNTKVDSGAVLTIDPGAKIYFHRGTGLYVKGKILVNGTQQQPVIFQGDRLEDVYRDVPDQWNGILLFSGSQDNVFNYAEIKNANIGLQVGTIENSGFASVVLAGTKIYNHAYAGIFSLKSKIRCYNSVIANCGFYAAALLVGGEYEFYHTTIANYWGGFSGRSRSTPALMISDHVIAGQTTGAGETYLGDLKKAFFANSIITGNMVTGNELELIKTGEAEFNYRFDHCLLQVADTFKTTNANHYSAILKGLSPKFFDPYTKLNFELDTLSPAKDAGLESIGALFPSDFLGQSRTSDYAPDLGAYERVEKKRK</sequence>
<keyword evidence="2" id="KW-1185">Reference proteome</keyword>
<dbReference type="InterPro" id="IPR011050">
    <property type="entry name" value="Pectin_lyase_fold/virulence"/>
</dbReference>
<evidence type="ECO:0008006" key="3">
    <source>
        <dbReference type="Google" id="ProtNLM"/>
    </source>
</evidence>
<dbReference type="InterPro" id="IPR012334">
    <property type="entry name" value="Pectin_lyas_fold"/>
</dbReference>
<dbReference type="RefSeq" id="WP_282589779.1">
    <property type="nucleotide sequence ID" value="NZ_JAPAAF010000001.1"/>
</dbReference>